<evidence type="ECO:0000256" key="3">
    <source>
        <dbReference type="ARBA" id="ARBA00022723"/>
    </source>
</evidence>
<evidence type="ECO:0000313" key="10">
    <source>
        <dbReference type="Proteomes" id="UP000295506"/>
    </source>
</evidence>
<evidence type="ECO:0000313" key="7">
    <source>
        <dbReference type="EMBL" id="AMK09882.1"/>
    </source>
</evidence>
<dbReference type="CDD" id="cd01335">
    <property type="entry name" value="Radical_SAM"/>
    <property type="match status" value="1"/>
</dbReference>
<name>A0A140D9L5_9BACT</name>
<dbReference type="InterPro" id="IPR013785">
    <property type="entry name" value="Aldolase_TIM"/>
</dbReference>
<reference evidence="7 9" key="1">
    <citation type="journal article" date="2016" name="Front. Microbiol.">
        <title>Genome Sequence of the Piezophilic, Mesophilic Sulfate-Reducing Bacterium Desulfovibrio indicus J2T.</title>
        <authorList>
            <person name="Cao J."/>
            <person name="Maignien L."/>
            <person name="Shao Z."/>
            <person name="Alain K."/>
            <person name="Jebbar M."/>
        </authorList>
    </citation>
    <scope>NUCLEOTIDE SEQUENCE [LARGE SCALE GENOMIC DNA]</scope>
    <source>
        <strain evidence="7 9">J2</strain>
    </source>
</reference>
<dbReference type="SFLD" id="SFLDG01067">
    <property type="entry name" value="SPASM/twitch_domain_containing"/>
    <property type="match status" value="1"/>
</dbReference>
<keyword evidence="3" id="KW-0479">Metal-binding</keyword>
<dbReference type="GO" id="GO:0003824">
    <property type="term" value="F:catalytic activity"/>
    <property type="evidence" value="ECO:0007669"/>
    <property type="project" value="InterPro"/>
</dbReference>
<dbReference type="PANTHER" id="PTHR11228">
    <property type="entry name" value="RADICAL SAM DOMAIN PROTEIN"/>
    <property type="match status" value="1"/>
</dbReference>
<keyword evidence="2" id="KW-0949">S-adenosyl-L-methionine</keyword>
<evidence type="ECO:0000313" key="9">
    <source>
        <dbReference type="Proteomes" id="UP000055611"/>
    </source>
</evidence>
<keyword evidence="9" id="KW-1185">Reference proteome</keyword>
<evidence type="ECO:0000256" key="2">
    <source>
        <dbReference type="ARBA" id="ARBA00022691"/>
    </source>
</evidence>
<evidence type="ECO:0000256" key="4">
    <source>
        <dbReference type="ARBA" id="ARBA00023004"/>
    </source>
</evidence>
<dbReference type="PANTHER" id="PTHR11228:SF34">
    <property type="entry name" value="TUNGSTEN-CONTAINING ALDEHYDE FERREDOXIN OXIDOREDUCTASE COFACTOR MODIFYING PROTEIN"/>
    <property type="match status" value="1"/>
</dbReference>
<dbReference type="AlphaFoldDB" id="A0A140D9L5"/>
<dbReference type="InterPro" id="IPR058240">
    <property type="entry name" value="rSAM_sf"/>
</dbReference>
<dbReference type="GO" id="GO:0046872">
    <property type="term" value="F:metal ion binding"/>
    <property type="evidence" value="ECO:0007669"/>
    <property type="project" value="UniProtKB-KW"/>
</dbReference>
<dbReference type="SFLD" id="SFLDS00029">
    <property type="entry name" value="Radical_SAM"/>
    <property type="match status" value="1"/>
</dbReference>
<organism evidence="8 10">
    <name type="scientific">Pseudodesulfovibrio indicus</name>
    <dbReference type="NCBI Taxonomy" id="1716143"/>
    <lineage>
        <taxon>Bacteria</taxon>
        <taxon>Pseudomonadati</taxon>
        <taxon>Thermodesulfobacteriota</taxon>
        <taxon>Desulfovibrionia</taxon>
        <taxon>Desulfovibrionales</taxon>
        <taxon>Desulfovibrionaceae</taxon>
    </lineage>
</organism>
<dbReference type="Pfam" id="PF04055">
    <property type="entry name" value="Radical_SAM"/>
    <property type="match status" value="1"/>
</dbReference>
<reference evidence="8 10" key="2">
    <citation type="submission" date="2019-03" db="EMBL/GenBank/DDBJ databases">
        <title>Genomic Encyclopedia of Type Strains, Phase IV (KMG-IV): sequencing the most valuable type-strain genomes for metagenomic binning, comparative biology and taxonomic classification.</title>
        <authorList>
            <person name="Goeker M."/>
        </authorList>
    </citation>
    <scope>NUCLEOTIDE SEQUENCE [LARGE SCALE GENOMIC DNA]</scope>
    <source>
        <strain evidence="8 10">DSM 101483</strain>
    </source>
</reference>
<dbReference type="InterPro" id="IPR007197">
    <property type="entry name" value="rSAM"/>
</dbReference>
<dbReference type="Proteomes" id="UP000055611">
    <property type="component" value="Chromosome"/>
</dbReference>
<feature type="domain" description="Radical SAM core" evidence="6">
    <location>
        <begin position="1"/>
        <end position="224"/>
    </location>
</feature>
<dbReference type="SUPFAM" id="SSF102114">
    <property type="entry name" value="Radical SAM enzymes"/>
    <property type="match status" value="1"/>
</dbReference>
<accession>A0A140D9L5</accession>
<proteinExistence type="predicted"/>
<dbReference type="Gene3D" id="3.20.20.70">
    <property type="entry name" value="Aldolase class I"/>
    <property type="match status" value="1"/>
</dbReference>
<evidence type="ECO:0000256" key="5">
    <source>
        <dbReference type="ARBA" id="ARBA00023014"/>
    </source>
</evidence>
<dbReference type="GO" id="GO:0051536">
    <property type="term" value="F:iron-sulfur cluster binding"/>
    <property type="evidence" value="ECO:0007669"/>
    <property type="project" value="UniProtKB-KW"/>
</dbReference>
<evidence type="ECO:0000313" key="8">
    <source>
        <dbReference type="EMBL" id="TDT87437.1"/>
    </source>
</evidence>
<dbReference type="Pfam" id="PF13186">
    <property type="entry name" value="SPASM"/>
    <property type="match status" value="1"/>
</dbReference>
<keyword evidence="4" id="KW-0408">Iron</keyword>
<keyword evidence="5" id="KW-0411">Iron-sulfur</keyword>
<dbReference type="InterPro" id="IPR023885">
    <property type="entry name" value="4Fe4S-binding_SPASM_dom"/>
</dbReference>
<evidence type="ECO:0000256" key="1">
    <source>
        <dbReference type="ARBA" id="ARBA00001966"/>
    </source>
</evidence>
<dbReference type="EMBL" id="SOBK01000008">
    <property type="protein sequence ID" value="TDT87437.1"/>
    <property type="molecule type" value="Genomic_DNA"/>
</dbReference>
<comment type="cofactor">
    <cofactor evidence="1">
        <name>[4Fe-4S] cluster</name>
        <dbReference type="ChEBI" id="CHEBI:49883"/>
    </cofactor>
</comment>
<dbReference type="PROSITE" id="PS51918">
    <property type="entry name" value="RADICAL_SAM"/>
    <property type="match status" value="1"/>
</dbReference>
<dbReference type="InterPro" id="IPR050377">
    <property type="entry name" value="Radical_SAM_PqqE_MftC-like"/>
</dbReference>
<dbReference type="OrthoDB" id="5414041at2"/>
<dbReference type="KEGG" id="dej:AWY79_01530"/>
<sequence>MIQIDTTSHCNLKCHFCARSKPEYEDAIPINTELGWDDFLTTIHSVNDYLEKNGLEKTCILHGAGEPLLWKHYREGLLYVRKLGFNTKLITNGILLKDEMADFVIENITFGLNVSINAATPETYREVCGFNDPERIFSNCRSLLEKIRKAEKRPRRVTFSLVETEKNRHEIHKFRKMWAEYRDVVMVAIVQDIFRQKEGTFTPDINGTCARLKPHSFKILQNGDVMPCCMSRFMPLGNIRKQSLDEIAGGVVYQSMQALNEAGKLGAIYECSKLCLNKPE</sequence>
<dbReference type="EMBL" id="CP014206">
    <property type="protein sequence ID" value="AMK09882.1"/>
    <property type="molecule type" value="Genomic_DNA"/>
</dbReference>
<evidence type="ECO:0000259" key="6">
    <source>
        <dbReference type="PROSITE" id="PS51918"/>
    </source>
</evidence>
<protein>
    <submittedName>
        <fullName evidence="8">Iron-sulfur cluster protein</fullName>
    </submittedName>
</protein>
<gene>
    <name evidence="7" type="ORF">AWY79_01530</name>
    <name evidence="8" type="ORF">EDC59_108103</name>
</gene>
<dbReference type="RefSeq" id="WP_066799447.1">
    <property type="nucleotide sequence ID" value="NZ_CP014206.1"/>
</dbReference>
<dbReference type="Proteomes" id="UP000295506">
    <property type="component" value="Unassembled WGS sequence"/>
</dbReference>